<dbReference type="EMBL" id="CP003050">
    <property type="protein sequence ID" value="AGB14690.1"/>
    <property type="molecule type" value="Genomic_DNA"/>
</dbReference>
<evidence type="ECO:0000313" key="3">
    <source>
        <dbReference type="Proteomes" id="UP000010846"/>
    </source>
</evidence>
<dbReference type="GO" id="GO:0016747">
    <property type="term" value="F:acyltransferase activity, transferring groups other than amino-acyl groups"/>
    <property type="evidence" value="ECO:0007669"/>
    <property type="project" value="InterPro"/>
</dbReference>
<dbReference type="AlphaFoldDB" id="L0I587"/>
<protein>
    <submittedName>
        <fullName evidence="2">Putative acetyltransferase</fullName>
    </submittedName>
</protein>
<dbReference type="OrthoDB" id="194677at2157"/>
<dbReference type="HOGENOM" id="CLU_132452_0_0_2"/>
<dbReference type="Proteomes" id="UP000010846">
    <property type="component" value="Chromosome"/>
</dbReference>
<name>L0I587_HALRX</name>
<dbReference type="RefSeq" id="WP_015299393.1">
    <property type="nucleotide sequence ID" value="NC_019964.1"/>
</dbReference>
<accession>L0I587</accession>
<dbReference type="STRING" id="797302.Halru_0036"/>
<dbReference type="CDD" id="cd04301">
    <property type="entry name" value="NAT_SF"/>
    <property type="match status" value="1"/>
</dbReference>
<dbReference type="GeneID" id="14377507"/>
<dbReference type="PROSITE" id="PS51186">
    <property type="entry name" value="GNAT"/>
    <property type="match status" value="1"/>
</dbReference>
<dbReference type="SUPFAM" id="SSF55729">
    <property type="entry name" value="Acyl-CoA N-acyltransferases (Nat)"/>
    <property type="match status" value="1"/>
</dbReference>
<organism evidence="2 3">
    <name type="scientific">Halovivax ruber (strain DSM 18193 / JCM 13892 / XH-70)</name>
    <dbReference type="NCBI Taxonomy" id="797302"/>
    <lineage>
        <taxon>Archaea</taxon>
        <taxon>Methanobacteriati</taxon>
        <taxon>Methanobacteriota</taxon>
        <taxon>Stenosarchaea group</taxon>
        <taxon>Halobacteria</taxon>
        <taxon>Halobacteriales</taxon>
        <taxon>Natrialbaceae</taxon>
        <taxon>Halovivax</taxon>
    </lineage>
</organism>
<proteinExistence type="predicted"/>
<dbReference type="Gene3D" id="3.40.630.30">
    <property type="match status" value="1"/>
</dbReference>
<dbReference type="InterPro" id="IPR016181">
    <property type="entry name" value="Acyl_CoA_acyltransferase"/>
</dbReference>
<sequence length="150" mass="16052">MIGVAEPSVPATIRPATPDESLSVRRILDAAMLEFTSLDPRIAADDVLVATDGAGTVRGAIVLKPEPIATGREPDSVPTNPRERGAHVDAIAVRTSHRGRGIGEALVEAAIEREGRLTAHFDGAVRPFYEALGFDIVRMGDDRYAGVRER</sequence>
<evidence type="ECO:0000313" key="2">
    <source>
        <dbReference type="EMBL" id="AGB14690.1"/>
    </source>
</evidence>
<dbReference type="InterPro" id="IPR000182">
    <property type="entry name" value="GNAT_dom"/>
</dbReference>
<keyword evidence="2" id="KW-0808">Transferase</keyword>
<dbReference type="eggNOG" id="arCOG04721">
    <property type="taxonomic scope" value="Archaea"/>
</dbReference>
<feature type="domain" description="N-acetyltransferase" evidence="1">
    <location>
        <begin position="11"/>
        <end position="150"/>
    </location>
</feature>
<dbReference type="KEGG" id="hru:Halru_0036"/>
<reference evidence="2" key="1">
    <citation type="submission" date="2011-09" db="EMBL/GenBank/DDBJ databases">
        <title>Complete sequence of Halovivax ruber XH-70.</title>
        <authorList>
            <consortium name="US DOE Joint Genome Institute"/>
            <person name="Lucas S."/>
            <person name="Han J."/>
            <person name="Lapidus A."/>
            <person name="Cheng J.-F."/>
            <person name="Goodwin L."/>
            <person name="Pitluck S."/>
            <person name="Peters L."/>
            <person name="Mikhailova N."/>
            <person name="Davenport K."/>
            <person name="Detter J.C."/>
            <person name="Han C."/>
            <person name="Tapia R."/>
            <person name="Land M."/>
            <person name="Hauser L."/>
            <person name="Kyrpides N."/>
            <person name="Ivanova N."/>
            <person name="Pagani I."/>
            <person name="Sproer C."/>
            <person name="Anderson I."/>
            <person name="Woyke T."/>
        </authorList>
    </citation>
    <scope>NUCLEOTIDE SEQUENCE</scope>
    <source>
        <strain evidence="2">XH-70</strain>
    </source>
</reference>
<keyword evidence="3" id="KW-1185">Reference proteome</keyword>
<dbReference type="Pfam" id="PF13508">
    <property type="entry name" value="Acetyltransf_7"/>
    <property type="match status" value="1"/>
</dbReference>
<evidence type="ECO:0000259" key="1">
    <source>
        <dbReference type="PROSITE" id="PS51186"/>
    </source>
</evidence>
<gene>
    <name evidence="2" type="ordered locus">Halru_0036</name>
</gene>